<proteinExistence type="predicted"/>
<reference evidence="1" key="1">
    <citation type="submission" date="2020-01" db="EMBL/GenBank/DDBJ databases">
        <title>Insect and environment-associated Actinomycetes.</title>
        <authorList>
            <person name="Currrie C."/>
            <person name="Chevrette M."/>
            <person name="Carlson C."/>
            <person name="Stubbendieck R."/>
            <person name="Wendt-Pienkowski E."/>
        </authorList>
    </citation>
    <scope>NUCLEOTIDE SEQUENCE</scope>
    <source>
        <strain evidence="1">SID7499</strain>
    </source>
</reference>
<comment type="caution">
    <text evidence="1">The sequence shown here is derived from an EMBL/GenBank/DDBJ whole genome shotgun (WGS) entry which is preliminary data.</text>
</comment>
<dbReference type="EMBL" id="JAAGMN010001659">
    <property type="protein sequence ID" value="NEE07882.1"/>
    <property type="molecule type" value="Genomic_DNA"/>
</dbReference>
<protein>
    <submittedName>
        <fullName evidence="1">Uncharacterized protein</fullName>
    </submittedName>
</protein>
<accession>A0A6G3WR12</accession>
<feature type="non-terminal residue" evidence="1">
    <location>
        <position position="65"/>
    </location>
</feature>
<gene>
    <name evidence="1" type="ORF">G3M58_15650</name>
</gene>
<organism evidence="1">
    <name type="scientific">Streptomyces sp. SID7499</name>
    <dbReference type="NCBI Taxonomy" id="2706086"/>
    <lineage>
        <taxon>Bacteria</taxon>
        <taxon>Bacillati</taxon>
        <taxon>Actinomycetota</taxon>
        <taxon>Actinomycetes</taxon>
        <taxon>Kitasatosporales</taxon>
        <taxon>Streptomycetaceae</taxon>
        <taxon>Streptomyces</taxon>
    </lineage>
</organism>
<sequence>MGGGPADGPAERFWEAFRVARHSADPASIEKAIDLGRALPAAEDGAERRTILSNLGGLLQTRYHQ</sequence>
<evidence type="ECO:0000313" key="1">
    <source>
        <dbReference type="EMBL" id="NEE07882.1"/>
    </source>
</evidence>
<name>A0A6G3WR12_9ACTN</name>
<dbReference type="AlphaFoldDB" id="A0A6G3WR12"/>